<dbReference type="GO" id="GO:0004019">
    <property type="term" value="F:adenylosuccinate synthase activity"/>
    <property type="evidence" value="ECO:0007669"/>
    <property type="project" value="UniProtKB-UniRule"/>
</dbReference>
<dbReference type="InterPro" id="IPR042109">
    <property type="entry name" value="Adenylosuccinate_synth_dom1"/>
</dbReference>
<evidence type="ECO:0000256" key="4">
    <source>
        <dbReference type="ARBA" id="ARBA00022741"/>
    </source>
</evidence>
<evidence type="ECO:0000256" key="5">
    <source>
        <dbReference type="ARBA" id="ARBA00022755"/>
    </source>
</evidence>
<evidence type="ECO:0000256" key="6">
    <source>
        <dbReference type="ARBA" id="ARBA00022842"/>
    </source>
</evidence>
<dbReference type="NCBIfam" id="TIGR00184">
    <property type="entry name" value="purA"/>
    <property type="match status" value="1"/>
</dbReference>
<evidence type="ECO:0000256" key="3">
    <source>
        <dbReference type="ARBA" id="ARBA00022723"/>
    </source>
</evidence>
<proteinExistence type="inferred from homology"/>
<dbReference type="CDD" id="cd03108">
    <property type="entry name" value="AdSS"/>
    <property type="match status" value="1"/>
</dbReference>
<dbReference type="GeneID" id="55821006"/>
<feature type="binding site" evidence="8">
    <location>
        <begin position="298"/>
        <end position="304"/>
    </location>
    <ligand>
        <name>substrate</name>
    </ligand>
</feature>
<feature type="binding site" evidence="8">
    <location>
        <begin position="11"/>
        <end position="17"/>
    </location>
    <ligand>
        <name>GTP</name>
        <dbReference type="ChEBI" id="CHEBI:37565"/>
    </ligand>
</feature>
<keyword evidence="3 8" id="KW-0479">Metal-binding</keyword>
<keyword evidence="5 8" id="KW-0658">Purine biosynthesis</keyword>
<dbReference type="FunFam" id="3.90.170.10:FF:000001">
    <property type="entry name" value="Adenylosuccinate synthetase"/>
    <property type="match status" value="1"/>
</dbReference>
<dbReference type="SUPFAM" id="SSF52540">
    <property type="entry name" value="P-loop containing nucleoside triphosphate hydrolases"/>
    <property type="match status" value="1"/>
</dbReference>
<dbReference type="NCBIfam" id="NF002223">
    <property type="entry name" value="PRK01117.1"/>
    <property type="match status" value="1"/>
</dbReference>
<dbReference type="InterPro" id="IPR001114">
    <property type="entry name" value="Adenylosuccinate_synthetase"/>
</dbReference>
<dbReference type="Proteomes" id="UP000509594">
    <property type="component" value="Chromosome"/>
</dbReference>
<comment type="catalytic activity">
    <reaction evidence="8 9">
        <text>IMP + L-aspartate + GTP = N(6)-(1,2-dicarboxyethyl)-AMP + GDP + phosphate + 2 H(+)</text>
        <dbReference type="Rhea" id="RHEA:15753"/>
        <dbReference type="ChEBI" id="CHEBI:15378"/>
        <dbReference type="ChEBI" id="CHEBI:29991"/>
        <dbReference type="ChEBI" id="CHEBI:37565"/>
        <dbReference type="ChEBI" id="CHEBI:43474"/>
        <dbReference type="ChEBI" id="CHEBI:57567"/>
        <dbReference type="ChEBI" id="CHEBI:58053"/>
        <dbReference type="ChEBI" id="CHEBI:58189"/>
        <dbReference type="EC" id="6.3.4.4"/>
    </reaction>
</comment>
<gene>
    <name evidence="8" type="primary">purA</name>
    <name evidence="10" type="ORF">HWN40_04985</name>
</gene>
<dbReference type="GO" id="GO:0044208">
    <property type="term" value="P:'de novo' AMP biosynthetic process"/>
    <property type="evidence" value="ECO:0007669"/>
    <property type="project" value="UniProtKB-UniRule"/>
</dbReference>
<dbReference type="HAMAP" id="MF_00011">
    <property type="entry name" value="Adenylosucc_synth"/>
    <property type="match status" value="1"/>
</dbReference>
<dbReference type="GO" id="GO:0005525">
    <property type="term" value="F:GTP binding"/>
    <property type="evidence" value="ECO:0007669"/>
    <property type="project" value="UniProtKB-UniRule"/>
</dbReference>
<dbReference type="GO" id="GO:0046040">
    <property type="term" value="P:IMP metabolic process"/>
    <property type="evidence" value="ECO:0007669"/>
    <property type="project" value="TreeGrafter"/>
</dbReference>
<feature type="active site" description="Proton donor" evidence="8">
    <location>
        <position position="40"/>
    </location>
</feature>
<keyword evidence="7 8" id="KW-0342">GTP-binding</keyword>
<feature type="binding site" evidence="8">
    <location>
        <position position="12"/>
    </location>
    <ligand>
        <name>Mg(2+)</name>
        <dbReference type="ChEBI" id="CHEBI:18420"/>
    </ligand>
</feature>
<feature type="binding site" description="in other chain" evidence="8">
    <location>
        <position position="302"/>
    </location>
    <ligand>
        <name>IMP</name>
        <dbReference type="ChEBI" id="CHEBI:58053"/>
        <note>ligand shared between dimeric partners</note>
    </ligand>
</feature>
<feature type="binding site" description="in other chain" evidence="8">
    <location>
        <position position="238"/>
    </location>
    <ligand>
        <name>IMP</name>
        <dbReference type="ChEBI" id="CHEBI:58053"/>
        <note>ligand shared between dimeric partners</note>
    </ligand>
</feature>
<dbReference type="AlphaFoldDB" id="A0A7D5I3T3"/>
<reference evidence="10 11" key="1">
    <citation type="submission" date="2020-06" db="EMBL/GenBank/DDBJ databases">
        <title>Methanolobus halotolerans sp. nov., isolated from a saline lake Tus in Siberia.</title>
        <authorList>
            <person name="Shen Y."/>
            <person name="Chen S.-C."/>
            <person name="Lai M.-C."/>
            <person name="Huang H.-H."/>
            <person name="Chiu H.-H."/>
            <person name="Tang S.-L."/>
            <person name="Rogozin D.Y."/>
            <person name="Degermendzhy A.G."/>
        </authorList>
    </citation>
    <scope>NUCLEOTIDE SEQUENCE [LARGE SCALE GENOMIC DNA]</scope>
    <source>
        <strain evidence="10 11">DSM 21339</strain>
    </source>
</reference>
<dbReference type="PROSITE" id="PS01266">
    <property type="entry name" value="ADENYLOSUCCIN_SYN_1"/>
    <property type="match status" value="1"/>
</dbReference>
<comment type="cofactor">
    <cofactor evidence="8">
        <name>Mg(2+)</name>
        <dbReference type="ChEBI" id="CHEBI:18420"/>
    </cofactor>
    <text evidence="8">Binds 1 Mg(2+) ion per subunit.</text>
</comment>
<dbReference type="UniPathway" id="UPA00075">
    <property type="reaction ID" value="UER00335"/>
</dbReference>
<accession>A0A7D5I3T3</accession>
<dbReference type="SMART" id="SM00788">
    <property type="entry name" value="Adenylsucc_synt"/>
    <property type="match status" value="1"/>
</dbReference>
<name>A0A7D5I3T3_9EURY</name>
<evidence type="ECO:0000256" key="7">
    <source>
        <dbReference type="ARBA" id="ARBA00023134"/>
    </source>
</evidence>
<dbReference type="EC" id="6.3.4.4" evidence="8 9"/>
<dbReference type="KEGG" id="mzi:HWN40_04985"/>
<feature type="binding site" description="in other chain" evidence="8">
    <location>
        <position position="127"/>
    </location>
    <ligand>
        <name>IMP</name>
        <dbReference type="ChEBI" id="CHEBI:58053"/>
        <note>ligand shared between dimeric partners</note>
    </ligand>
</feature>
<keyword evidence="2 8" id="KW-0436">Ligase</keyword>
<comment type="function">
    <text evidence="8">Plays an important role in the de novo pathway of purine nucleotide biosynthesis. Catalyzes the first committed step in the biosynthesis of AMP from IMP.</text>
</comment>
<dbReference type="RefSeq" id="WP_176964704.1">
    <property type="nucleotide sequence ID" value="NZ_CP058215.1"/>
</dbReference>
<comment type="pathway">
    <text evidence="8 9">Purine metabolism; AMP biosynthesis via de novo pathway; AMP from IMP: step 1/2.</text>
</comment>
<dbReference type="Pfam" id="PF00709">
    <property type="entry name" value="Adenylsucc_synt"/>
    <property type="match status" value="1"/>
</dbReference>
<feature type="binding site" evidence="8">
    <location>
        <position position="304"/>
    </location>
    <ligand>
        <name>GTP</name>
        <dbReference type="ChEBI" id="CHEBI:37565"/>
    </ligand>
</feature>
<feature type="binding site" evidence="8">
    <location>
        <begin position="330"/>
        <end position="332"/>
    </location>
    <ligand>
        <name>GTP</name>
        <dbReference type="ChEBI" id="CHEBI:37565"/>
    </ligand>
</feature>
<organism evidence="10 11">
    <name type="scientific">Methanolobus zinderi</name>
    <dbReference type="NCBI Taxonomy" id="536044"/>
    <lineage>
        <taxon>Archaea</taxon>
        <taxon>Methanobacteriati</taxon>
        <taxon>Methanobacteriota</taxon>
        <taxon>Stenosarchaea group</taxon>
        <taxon>Methanomicrobia</taxon>
        <taxon>Methanosarcinales</taxon>
        <taxon>Methanosarcinaceae</taxon>
        <taxon>Methanolobus</taxon>
    </lineage>
</organism>
<feature type="binding site" description="in other chain" evidence="8">
    <location>
        <position position="223"/>
    </location>
    <ligand>
        <name>IMP</name>
        <dbReference type="ChEBI" id="CHEBI:58053"/>
        <note>ligand shared between dimeric partners</note>
    </ligand>
</feature>
<feature type="binding site" description="in other chain" evidence="8">
    <location>
        <begin position="12"/>
        <end position="15"/>
    </location>
    <ligand>
        <name>IMP</name>
        <dbReference type="ChEBI" id="CHEBI:58053"/>
        <note>ligand shared between dimeric partners</note>
    </ligand>
</feature>
<dbReference type="InterPro" id="IPR042110">
    <property type="entry name" value="Adenylosuccinate_synth_dom2"/>
</dbReference>
<evidence type="ECO:0000313" key="11">
    <source>
        <dbReference type="Proteomes" id="UP000509594"/>
    </source>
</evidence>
<dbReference type="EMBL" id="CP058215">
    <property type="protein sequence ID" value="QLC49648.1"/>
    <property type="molecule type" value="Genomic_DNA"/>
</dbReference>
<keyword evidence="11" id="KW-1185">Reference proteome</keyword>
<protein>
    <recommendedName>
        <fullName evidence="8 9">Adenylosuccinate synthetase</fullName>
        <shortName evidence="8">AMPSase</shortName>
        <shortName evidence="8">AdSS</shortName>
        <ecNumber evidence="8 9">6.3.4.4</ecNumber>
    </recommendedName>
    <alternativeName>
        <fullName evidence="8">IMP--aspartate ligase</fullName>
    </alternativeName>
</protein>
<dbReference type="InterPro" id="IPR027417">
    <property type="entry name" value="P-loop_NTPase"/>
</dbReference>
<sequence length="427" mass="46599">MFTIITGAQFGDEGKGKVVDLMSGEYDLVVRFQGGDNAGHTVKVGDDVYKLHLIPSGFLLDSRVLIGPGTVMNPEVLLREIEMLAEGGIEISPEKLGIDAKTSIIMPYHIELDGLRESKRTEKIGTTKRGIGFAYIDKVARDEIQMADVADETRLLRRLAELAPSKASAIQELDGDPAIVTDESLVGKYIELGKRLAPYITDVSYEINRSLEKGKNVLAEGAQGSHLDVIHGTQKFVTSSCTIAGSACANLGVGPTKVDNVLGIVKAYITRVGEGPLPTELHDEAGRQIQEVGKEFGTTTGRSRRCGWFDLPLLKKAVYLNGYTSIALTKLDVLSDLDPIRVCVSYELNGQVLDYPPEDTEELAECKPVYEDLPGWKGDLTGVKSFDELPEAARSYVLYLEEKMGVPVEYVSVGPAREQTFRKETGN</sequence>
<keyword evidence="6 8" id="KW-0460">Magnesium</keyword>
<dbReference type="PANTHER" id="PTHR11846">
    <property type="entry name" value="ADENYLOSUCCINATE SYNTHETASE"/>
    <property type="match status" value="1"/>
</dbReference>
<feature type="binding site" evidence="8">
    <location>
        <begin position="39"/>
        <end position="41"/>
    </location>
    <ligand>
        <name>GTP</name>
        <dbReference type="ChEBI" id="CHEBI:37565"/>
    </ligand>
</feature>
<comment type="similarity">
    <text evidence="8 9">Belongs to the adenylosuccinate synthetase family.</text>
</comment>
<dbReference type="GO" id="GO:0005737">
    <property type="term" value="C:cytoplasm"/>
    <property type="evidence" value="ECO:0007669"/>
    <property type="project" value="UniProtKB-SubCell"/>
</dbReference>
<dbReference type="GO" id="GO:0000287">
    <property type="term" value="F:magnesium ion binding"/>
    <property type="evidence" value="ECO:0007669"/>
    <property type="project" value="UniProtKB-UniRule"/>
</dbReference>
<dbReference type="Gene3D" id="3.40.440.10">
    <property type="entry name" value="Adenylosuccinate Synthetase, subunit A, domain 1"/>
    <property type="match status" value="1"/>
</dbReference>
<dbReference type="FunFam" id="1.10.300.10:FF:000001">
    <property type="entry name" value="Adenylosuccinate synthetase"/>
    <property type="match status" value="1"/>
</dbReference>
<feature type="binding site" evidence="8">
    <location>
        <position position="39"/>
    </location>
    <ligand>
        <name>Mg(2+)</name>
        <dbReference type="ChEBI" id="CHEBI:18420"/>
    </ligand>
</feature>
<evidence type="ECO:0000256" key="9">
    <source>
        <dbReference type="RuleBase" id="RU000520"/>
    </source>
</evidence>
<keyword evidence="8" id="KW-0963">Cytoplasm</keyword>
<feature type="binding site" evidence="8">
    <location>
        <begin position="412"/>
        <end position="414"/>
    </location>
    <ligand>
        <name>GTP</name>
        <dbReference type="ChEBI" id="CHEBI:37565"/>
    </ligand>
</feature>
<dbReference type="InterPro" id="IPR042111">
    <property type="entry name" value="Adenylosuccinate_synth_dom3"/>
</dbReference>
<feature type="binding site" description="in other chain" evidence="8">
    <location>
        <begin position="37"/>
        <end position="40"/>
    </location>
    <ligand>
        <name>IMP</name>
        <dbReference type="ChEBI" id="CHEBI:58053"/>
        <note>ligand shared between dimeric partners</note>
    </ligand>
</feature>
<evidence type="ECO:0000256" key="8">
    <source>
        <dbReference type="HAMAP-Rule" id="MF_00011"/>
    </source>
</evidence>
<comment type="subunit">
    <text evidence="1 8">Homodimer.</text>
</comment>
<dbReference type="Gene3D" id="1.10.300.10">
    <property type="entry name" value="Adenylosuccinate Synthetase, subunit A, domain 2"/>
    <property type="match status" value="1"/>
</dbReference>
<comment type="subcellular location">
    <subcellularLocation>
        <location evidence="8">Cytoplasm</location>
    </subcellularLocation>
</comment>
<dbReference type="PANTHER" id="PTHR11846:SF0">
    <property type="entry name" value="ADENYLOSUCCINATE SYNTHETASE"/>
    <property type="match status" value="1"/>
</dbReference>
<evidence type="ECO:0000256" key="1">
    <source>
        <dbReference type="ARBA" id="ARBA00011738"/>
    </source>
</evidence>
<evidence type="ECO:0000313" key="10">
    <source>
        <dbReference type="EMBL" id="QLC49648.1"/>
    </source>
</evidence>
<keyword evidence="4 8" id="KW-0547">Nucleotide-binding</keyword>
<dbReference type="InterPro" id="IPR018220">
    <property type="entry name" value="Adenylosuccin_syn_GTP-bd"/>
</dbReference>
<dbReference type="OrthoDB" id="372247at2157"/>
<feature type="binding site" evidence="8">
    <location>
        <position position="141"/>
    </location>
    <ligand>
        <name>IMP</name>
        <dbReference type="ChEBI" id="CHEBI:58053"/>
        <note>ligand shared between dimeric partners</note>
    </ligand>
</feature>
<feature type="active site" description="Proton acceptor" evidence="8">
    <location>
        <position position="12"/>
    </location>
</feature>
<dbReference type="Gene3D" id="3.90.170.10">
    <property type="entry name" value="Adenylosuccinate Synthetase, subunit A, domain 3"/>
    <property type="match status" value="1"/>
</dbReference>
<evidence type="ECO:0000256" key="2">
    <source>
        <dbReference type="ARBA" id="ARBA00022598"/>
    </source>
</evidence>